<dbReference type="Proteomes" id="UP000663671">
    <property type="component" value="Chromosome 1"/>
</dbReference>
<dbReference type="OrthoDB" id="424012at2759"/>
<comment type="subcellular location">
    <subcellularLocation>
        <location evidence="1">Nucleus</location>
    </subcellularLocation>
</comment>
<proteinExistence type="inferred from homology"/>
<dbReference type="SUPFAM" id="SSF52768">
    <property type="entry name" value="Arginase/deacetylase"/>
    <property type="match status" value="1"/>
</dbReference>
<keyword evidence="5" id="KW-0378">Hydrolase</keyword>
<sequence length="161" mass="18340">MRYHCEVKPTLDVHPEDPRRIYYIYKELCKAGLVDDPESSRPLVPQPLQRIDAREATEEEISLVHDAEHYDFVQSTKFMLEEELIALEHTRDSIYFNSLTFTSAVLSCGGAIETCMAVVDRQVKNAIAVIRPPGHHAERNKTMGFCLFNNVCVAAKGRTSW</sequence>
<keyword evidence="8" id="KW-0804">Transcription</keyword>
<dbReference type="VEuPathDB" id="FungiDB:I7I51_00027"/>
<keyword evidence="9" id="KW-0539">Nucleus</keyword>
<dbReference type="AlphaFoldDB" id="A0A8A1MEN1"/>
<protein>
    <recommendedName>
        <fullName evidence="3">histone deacetylase</fullName>
        <ecNumber evidence="3">3.5.1.98</ecNumber>
    </recommendedName>
</protein>
<dbReference type="GO" id="GO:0000118">
    <property type="term" value="C:histone deacetylase complex"/>
    <property type="evidence" value="ECO:0007669"/>
    <property type="project" value="TreeGrafter"/>
</dbReference>
<accession>A0A8A1MEN1</accession>
<dbReference type="InterPro" id="IPR037138">
    <property type="entry name" value="His_deacetylse_dom_sf"/>
</dbReference>
<evidence type="ECO:0000256" key="1">
    <source>
        <dbReference type="ARBA" id="ARBA00004123"/>
    </source>
</evidence>
<dbReference type="EC" id="3.5.1.98" evidence="3"/>
<dbReference type="Pfam" id="PF00850">
    <property type="entry name" value="Hist_deacetyl"/>
    <property type="match status" value="1"/>
</dbReference>
<dbReference type="EMBL" id="CP069114">
    <property type="protein sequence ID" value="QSS62972.1"/>
    <property type="molecule type" value="Genomic_DNA"/>
</dbReference>
<evidence type="ECO:0000256" key="5">
    <source>
        <dbReference type="ARBA" id="ARBA00022801"/>
    </source>
</evidence>
<name>A0A8A1MEN1_AJECA</name>
<evidence type="ECO:0000256" key="3">
    <source>
        <dbReference type="ARBA" id="ARBA00012111"/>
    </source>
</evidence>
<dbReference type="GO" id="GO:0141221">
    <property type="term" value="F:histone deacetylase activity, hydrolytic mechanism"/>
    <property type="evidence" value="ECO:0007669"/>
    <property type="project" value="UniProtKB-EC"/>
</dbReference>
<dbReference type="Gene3D" id="3.40.800.20">
    <property type="entry name" value="Histone deacetylase domain"/>
    <property type="match status" value="1"/>
</dbReference>
<evidence type="ECO:0000256" key="8">
    <source>
        <dbReference type="ARBA" id="ARBA00023163"/>
    </source>
</evidence>
<organism evidence="11 12">
    <name type="scientific">Ajellomyces capsulatus</name>
    <name type="common">Darling's disease fungus</name>
    <name type="synonym">Histoplasma capsulatum</name>
    <dbReference type="NCBI Taxonomy" id="5037"/>
    <lineage>
        <taxon>Eukaryota</taxon>
        <taxon>Fungi</taxon>
        <taxon>Dikarya</taxon>
        <taxon>Ascomycota</taxon>
        <taxon>Pezizomycotina</taxon>
        <taxon>Eurotiomycetes</taxon>
        <taxon>Eurotiomycetidae</taxon>
        <taxon>Onygenales</taxon>
        <taxon>Ajellomycetaceae</taxon>
        <taxon>Histoplasma</taxon>
    </lineage>
</organism>
<dbReference type="PANTHER" id="PTHR10625:SF5">
    <property type="entry name" value="HISTONE DEACETYLASE"/>
    <property type="match status" value="1"/>
</dbReference>
<dbReference type="GO" id="GO:0040029">
    <property type="term" value="P:epigenetic regulation of gene expression"/>
    <property type="evidence" value="ECO:0007669"/>
    <property type="project" value="TreeGrafter"/>
</dbReference>
<keyword evidence="7" id="KW-0805">Transcription regulation</keyword>
<comment type="similarity">
    <text evidence="2">Belongs to the histone deacetylase family. HD type 2 subfamily.</text>
</comment>
<feature type="domain" description="Histone deacetylase" evidence="10">
    <location>
        <begin position="14"/>
        <end position="156"/>
    </location>
</feature>
<reference evidence="11" key="1">
    <citation type="submission" date="2021-01" db="EMBL/GenBank/DDBJ databases">
        <title>Chromosome-level genome assembly of a human fungal pathogen reveals clustering of transcriptionally co-regulated genes.</title>
        <authorList>
            <person name="Voorhies M."/>
            <person name="Cohen S."/>
            <person name="Shea T.P."/>
            <person name="Petrus S."/>
            <person name="Munoz J.F."/>
            <person name="Poplawski S."/>
            <person name="Goldman W.E."/>
            <person name="Michael T."/>
            <person name="Cuomo C.A."/>
            <person name="Sil A."/>
            <person name="Beyhan S."/>
        </authorList>
    </citation>
    <scope>NUCLEOTIDE SEQUENCE</scope>
    <source>
        <strain evidence="11">WU24</strain>
    </source>
</reference>
<dbReference type="InterPro" id="IPR023696">
    <property type="entry name" value="Ureohydrolase_dom_sf"/>
</dbReference>
<keyword evidence="6" id="KW-0156">Chromatin regulator</keyword>
<gene>
    <name evidence="11" type="ORF">I7I51_00027</name>
</gene>
<dbReference type="PANTHER" id="PTHR10625">
    <property type="entry name" value="HISTONE DEACETYLASE HDAC1-RELATED"/>
    <property type="match status" value="1"/>
</dbReference>
<evidence type="ECO:0000259" key="10">
    <source>
        <dbReference type="Pfam" id="PF00850"/>
    </source>
</evidence>
<evidence type="ECO:0000256" key="2">
    <source>
        <dbReference type="ARBA" id="ARBA00007738"/>
    </source>
</evidence>
<evidence type="ECO:0000256" key="7">
    <source>
        <dbReference type="ARBA" id="ARBA00023015"/>
    </source>
</evidence>
<evidence type="ECO:0000313" key="11">
    <source>
        <dbReference type="EMBL" id="QSS62972.1"/>
    </source>
</evidence>
<evidence type="ECO:0000256" key="9">
    <source>
        <dbReference type="ARBA" id="ARBA00023242"/>
    </source>
</evidence>
<evidence type="ECO:0000256" key="6">
    <source>
        <dbReference type="ARBA" id="ARBA00022853"/>
    </source>
</evidence>
<keyword evidence="4" id="KW-0678">Repressor</keyword>
<dbReference type="InterPro" id="IPR023801">
    <property type="entry name" value="His_deacetylse_dom"/>
</dbReference>
<evidence type="ECO:0000256" key="4">
    <source>
        <dbReference type="ARBA" id="ARBA00022491"/>
    </source>
</evidence>
<evidence type="ECO:0000313" key="12">
    <source>
        <dbReference type="Proteomes" id="UP000663671"/>
    </source>
</evidence>